<sequence>MPQWSSPERHPPGEPVNGRAWGEYSVRRASRQRRKDRVELSGYQLRCSPRRHGGAVRFGEQGLVRLTFVRKKTTTVGRSWINDELFHTAITERAEECRKNWRSARSIYIYCVYITTANLRDMSTDLQFPVIEISDKKRTPYFPTVL</sequence>
<gene>
    <name evidence="2" type="ORF">R1flu_024740</name>
</gene>
<accession>A0ABD1XZW4</accession>
<dbReference type="AlphaFoldDB" id="A0ABD1XZW4"/>
<feature type="region of interest" description="Disordered" evidence="1">
    <location>
        <begin position="1"/>
        <end position="21"/>
    </location>
</feature>
<comment type="caution">
    <text evidence="2">The sequence shown here is derived from an EMBL/GenBank/DDBJ whole genome shotgun (WGS) entry which is preliminary data.</text>
</comment>
<organism evidence="2 3">
    <name type="scientific">Riccia fluitans</name>
    <dbReference type="NCBI Taxonomy" id="41844"/>
    <lineage>
        <taxon>Eukaryota</taxon>
        <taxon>Viridiplantae</taxon>
        <taxon>Streptophyta</taxon>
        <taxon>Embryophyta</taxon>
        <taxon>Marchantiophyta</taxon>
        <taxon>Marchantiopsida</taxon>
        <taxon>Marchantiidae</taxon>
        <taxon>Marchantiales</taxon>
        <taxon>Ricciaceae</taxon>
        <taxon>Riccia</taxon>
    </lineage>
</organism>
<protein>
    <submittedName>
        <fullName evidence="2">Uncharacterized protein</fullName>
    </submittedName>
</protein>
<evidence type="ECO:0000313" key="3">
    <source>
        <dbReference type="Proteomes" id="UP001605036"/>
    </source>
</evidence>
<evidence type="ECO:0000256" key="1">
    <source>
        <dbReference type="SAM" id="MobiDB-lite"/>
    </source>
</evidence>
<reference evidence="2 3" key="1">
    <citation type="submission" date="2024-09" db="EMBL/GenBank/DDBJ databases">
        <title>Chromosome-scale assembly of Riccia fluitans.</title>
        <authorList>
            <person name="Paukszto L."/>
            <person name="Sawicki J."/>
            <person name="Karawczyk K."/>
            <person name="Piernik-Szablinska J."/>
            <person name="Szczecinska M."/>
            <person name="Mazdziarz M."/>
        </authorList>
    </citation>
    <scope>NUCLEOTIDE SEQUENCE [LARGE SCALE GENOMIC DNA]</scope>
    <source>
        <strain evidence="2">Rf_01</strain>
        <tissue evidence="2">Aerial parts of the thallus</tissue>
    </source>
</reference>
<dbReference type="Proteomes" id="UP001605036">
    <property type="component" value="Unassembled WGS sequence"/>
</dbReference>
<keyword evidence="3" id="KW-1185">Reference proteome</keyword>
<dbReference type="EMBL" id="JBHFFA010000007">
    <property type="protein sequence ID" value="KAL2613048.1"/>
    <property type="molecule type" value="Genomic_DNA"/>
</dbReference>
<evidence type="ECO:0000313" key="2">
    <source>
        <dbReference type="EMBL" id="KAL2613048.1"/>
    </source>
</evidence>
<proteinExistence type="predicted"/>
<name>A0ABD1XZW4_9MARC</name>